<dbReference type="InterPro" id="IPR007817">
    <property type="entry name" value="Isocyanide_synthase_DIT1"/>
</dbReference>
<dbReference type="EMBL" id="AP022587">
    <property type="protein sequence ID" value="BBY23440.1"/>
    <property type="molecule type" value="Genomic_DNA"/>
</dbReference>
<dbReference type="PANTHER" id="PTHR37285">
    <property type="entry name" value="SPORE WALL MATURATION PROTEIN DIT1"/>
    <property type="match status" value="1"/>
</dbReference>
<keyword evidence="2" id="KW-1185">Reference proteome</keyword>
<evidence type="ECO:0000313" key="1">
    <source>
        <dbReference type="EMBL" id="BBY23440.1"/>
    </source>
</evidence>
<gene>
    <name evidence="1" type="primary">pvcA</name>
    <name evidence="1" type="ORF">MSTO_36450</name>
</gene>
<dbReference type="Pfam" id="PF05141">
    <property type="entry name" value="DIT1_PvcA"/>
    <property type="match status" value="1"/>
</dbReference>
<dbReference type="RefSeq" id="WP_163791187.1">
    <property type="nucleotide sequence ID" value="NZ_AP022587.1"/>
</dbReference>
<proteinExistence type="predicted"/>
<dbReference type="PANTHER" id="PTHR37285:SF5">
    <property type="entry name" value="SPORE WALL MATURATION PROTEIN DIT1"/>
    <property type="match status" value="1"/>
</dbReference>
<dbReference type="Proteomes" id="UP000467130">
    <property type="component" value="Chromosome"/>
</dbReference>
<name>A0A7I7QAW6_9MYCO</name>
<sequence length="349" mass="38875">MTAASLAEYQSSTAKAAALADSIIEILLRYRRVFAGEDLAEHGSDSRAVPPWVGLRPQWIRILDFLLGDEPIEFALPAFPCKSPNPNKVAGALPDEGERLALRTLQRLCDEVAGVYAPGARLTICSDGHVFADVIGVADGTVARYKDDLRRMMRNESLGSLETFDLEDMWGTDEIDTKRARLERGWMGSIEGLRRQARTEHEVARVIRGMSRFLREDAGESTATSSQQQREARRRAYRVLARSKAWGAIIHSRMPRAVRLSIHPQPLGADKFGVSLIPSAECDSGWTTPWHAVVLYDQDDRPRLVRHDSARAQGIPEMRHGRIWHYRVRPSTAEPGAMSPPPAHPSDNG</sequence>
<reference evidence="1 2" key="1">
    <citation type="journal article" date="2019" name="Emerg. Microbes Infect.">
        <title>Comprehensive subspecies identification of 175 nontuberculous mycobacteria species based on 7547 genomic profiles.</title>
        <authorList>
            <person name="Matsumoto Y."/>
            <person name="Kinjo T."/>
            <person name="Motooka D."/>
            <person name="Nabeya D."/>
            <person name="Jung N."/>
            <person name="Uechi K."/>
            <person name="Horii T."/>
            <person name="Iida T."/>
            <person name="Fujita J."/>
            <person name="Nakamura S."/>
        </authorList>
    </citation>
    <scope>NUCLEOTIDE SEQUENCE [LARGE SCALE GENOMIC DNA]</scope>
    <source>
        <strain evidence="1 2">JCM 17783</strain>
    </source>
</reference>
<dbReference type="AlphaFoldDB" id="A0A7I7QAW6"/>
<accession>A0A7I7QAW6</accession>
<protein>
    <submittedName>
        <fullName evidence="1">Paerucumarin biosynthesis protein PvcA</fullName>
    </submittedName>
</protein>
<organism evidence="1 2">
    <name type="scientific">Mycobacterium stomatepiae</name>
    <dbReference type="NCBI Taxonomy" id="470076"/>
    <lineage>
        <taxon>Bacteria</taxon>
        <taxon>Bacillati</taxon>
        <taxon>Actinomycetota</taxon>
        <taxon>Actinomycetes</taxon>
        <taxon>Mycobacteriales</taxon>
        <taxon>Mycobacteriaceae</taxon>
        <taxon>Mycobacterium</taxon>
        <taxon>Mycobacterium simiae complex</taxon>
    </lineage>
</organism>
<evidence type="ECO:0000313" key="2">
    <source>
        <dbReference type="Proteomes" id="UP000467130"/>
    </source>
</evidence>
<dbReference type="KEGG" id="msto:MSTO_36450"/>